<protein>
    <recommendedName>
        <fullName evidence="2">F-box domain-containing protein</fullName>
    </recommendedName>
</protein>
<dbReference type="InterPro" id="IPR001810">
    <property type="entry name" value="F-box_dom"/>
</dbReference>
<dbReference type="PROSITE" id="PS50181">
    <property type="entry name" value="FBOX"/>
    <property type="match status" value="1"/>
</dbReference>
<dbReference type="EMBL" id="JABEYC010000646">
    <property type="protein sequence ID" value="KAF4975388.1"/>
    <property type="molecule type" value="Genomic_DNA"/>
</dbReference>
<evidence type="ECO:0000256" key="1">
    <source>
        <dbReference type="SAM" id="MobiDB-lite"/>
    </source>
</evidence>
<feature type="region of interest" description="Disordered" evidence="1">
    <location>
        <begin position="1"/>
        <end position="23"/>
    </location>
</feature>
<gene>
    <name evidence="3" type="ORF">FZEAL_7818</name>
</gene>
<evidence type="ECO:0000313" key="3">
    <source>
        <dbReference type="EMBL" id="KAF4975388.1"/>
    </source>
</evidence>
<proteinExistence type="predicted"/>
<dbReference type="AlphaFoldDB" id="A0A8H4UFN6"/>
<dbReference type="CDD" id="cd09917">
    <property type="entry name" value="F-box_SF"/>
    <property type="match status" value="1"/>
</dbReference>
<reference evidence="3" key="1">
    <citation type="journal article" date="2020" name="BMC Genomics">
        <title>Correction to: Identification and distribution of gene clusters required for synthesis of sphingolipid metabolism inhibitors in diverse species of the filamentous fungus Fusarium.</title>
        <authorList>
            <person name="Kim H.S."/>
            <person name="Lohmar J.M."/>
            <person name="Busman M."/>
            <person name="Brown D.W."/>
            <person name="Naumann T.A."/>
            <person name="Divon H.H."/>
            <person name="Lysoe E."/>
            <person name="Uhlig S."/>
            <person name="Proctor R.H."/>
        </authorList>
    </citation>
    <scope>NUCLEOTIDE SEQUENCE</scope>
    <source>
        <strain evidence="3">NRRL 22465</strain>
    </source>
</reference>
<organism evidence="3 4">
    <name type="scientific">Fusarium zealandicum</name>
    <dbReference type="NCBI Taxonomy" id="1053134"/>
    <lineage>
        <taxon>Eukaryota</taxon>
        <taxon>Fungi</taxon>
        <taxon>Dikarya</taxon>
        <taxon>Ascomycota</taxon>
        <taxon>Pezizomycotina</taxon>
        <taxon>Sordariomycetes</taxon>
        <taxon>Hypocreomycetidae</taxon>
        <taxon>Hypocreales</taxon>
        <taxon>Nectriaceae</taxon>
        <taxon>Fusarium</taxon>
        <taxon>Fusarium staphyleae species complex</taxon>
    </lineage>
</organism>
<feature type="compositionally biased region" description="Polar residues" evidence="1">
    <location>
        <begin position="10"/>
        <end position="23"/>
    </location>
</feature>
<dbReference type="Proteomes" id="UP000635477">
    <property type="component" value="Unassembled WGS sequence"/>
</dbReference>
<feature type="domain" description="F-box" evidence="2">
    <location>
        <begin position="24"/>
        <end position="73"/>
    </location>
</feature>
<reference evidence="3" key="2">
    <citation type="submission" date="2020-05" db="EMBL/GenBank/DDBJ databases">
        <authorList>
            <person name="Kim H.-S."/>
            <person name="Proctor R.H."/>
            <person name="Brown D.W."/>
        </authorList>
    </citation>
    <scope>NUCLEOTIDE SEQUENCE</scope>
    <source>
        <strain evidence="3">NRRL 22465</strain>
    </source>
</reference>
<evidence type="ECO:0000259" key="2">
    <source>
        <dbReference type="PROSITE" id="PS50181"/>
    </source>
</evidence>
<dbReference type="SUPFAM" id="SSF81383">
    <property type="entry name" value="F-box domain"/>
    <property type="match status" value="1"/>
</dbReference>
<comment type="caution">
    <text evidence="3">The sequence shown here is derived from an EMBL/GenBank/DDBJ whole genome shotgun (WGS) entry which is preliminary data.</text>
</comment>
<accession>A0A8H4UFN6</accession>
<evidence type="ECO:0000313" key="4">
    <source>
        <dbReference type="Proteomes" id="UP000635477"/>
    </source>
</evidence>
<dbReference type="Pfam" id="PF12937">
    <property type="entry name" value="F-box-like"/>
    <property type="match status" value="1"/>
</dbReference>
<sequence>MATPDAIMADTSNTVASPANATSHSPFNKLPLEILLRITHRLTTPELGNVRLTCRAIEQALYTTFINEFFTRKQFMLSQFSLEALIDISKSRLSQHLRKVQIGLDRHVNPRTVPGVTDHRKRGLLASHVEQATLISTGHHRVLLVEAFRNLSNLEEVEIRDFNSSRRTRDGPYKHWASYGSTTAYQVNGYRPDQGTRIAAALTPVFEFQNMAFSVVLFALGQAGARPKGLVYMSRNHQQLSDEAFNIASYMEPSVVPVLQGLEKLHVDITQNAELYEAQEPPISRDWACDRALRYFLVNSNKMKHLRINNNTANPDMGNLLIWLAQPSSSSPSALEPSPSFPDLEEINLGSMFVKAPVILALIRKFAPTLKRLELWKVTLLRDIPEDPHYSPKVNFWSKFLERLRNIPDLDLRHIKIGHMAQRWFERPIIWAKVVDGDYYGDDTAEYTGSDWKHFVGELIPKVTVQFRDIYQNDGDTSNDEDEDGDSEDDGVWDQYALDL</sequence>
<dbReference type="InterPro" id="IPR036047">
    <property type="entry name" value="F-box-like_dom_sf"/>
</dbReference>
<dbReference type="OrthoDB" id="5279008at2759"/>
<keyword evidence="4" id="KW-1185">Reference proteome</keyword>
<name>A0A8H4UFN6_9HYPO</name>